<keyword evidence="2" id="KW-0472">Membrane</keyword>
<proteinExistence type="inferred from homology"/>
<dbReference type="STRING" id="1470434.AZF00_17400"/>
<dbReference type="EMBL" id="CP014544">
    <property type="protein sequence ID" value="AMO69967.1"/>
    <property type="molecule type" value="Genomic_DNA"/>
</dbReference>
<dbReference type="PANTHER" id="PTHR33219:SF14">
    <property type="entry name" value="PROTEIN COFACTOR ASSEMBLY OF COMPLEX C SUBUNIT B CCB3, CHLOROPLASTIC-RELATED"/>
    <property type="match status" value="1"/>
</dbReference>
<feature type="transmembrane region" description="Helical" evidence="2">
    <location>
        <begin position="7"/>
        <end position="29"/>
    </location>
</feature>
<evidence type="ECO:0000256" key="1">
    <source>
        <dbReference type="ARBA" id="ARBA00010894"/>
    </source>
</evidence>
<sequence length="195" mass="21054">MSAVNEITTLLLNTVVSLGIALFLIRMILQLVKADYYNPISQFVVKVSNPLVLPLRKIIPSVGKVDTASLLLALLVQAVGIAILFQIYGGRLPNIGQLLIWSVLGICSALLNLYFFAIIGNIIMSWVAQGGSNPAARLLFQITEPVMAPFRKLVPPMGGLDLSPIFVFLIINVLEVLLRHMAASAGLHPALVMGL</sequence>
<dbReference type="Proteomes" id="UP000074119">
    <property type="component" value="Chromosome"/>
</dbReference>
<accession>A0A127M9P2</accession>
<keyword evidence="2" id="KW-1133">Transmembrane helix</keyword>
<feature type="transmembrane region" description="Helical" evidence="2">
    <location>
        <begin position="99"/>
        <end position="124"/>
    </location>
</feature>
<organism evidence="3 4">
    <name type="scientific">Zhongshania aliphaticivorans</name>
    <dbReference type="NCBI Taxonomy" id="1470434"/>
    <lineage>
        <taxon>Bacteria</taxon>
        <taxon>Pseudomonadati</taxon>
        <taxon>Pseudomonadota</taxon>
        <taxon>Gammaproteobacteria</taxon>
        <taxon>Cellvibrionales</taxon>
        <taxon>Spongiibacteraceae</taxon>
        <taxon>Zhongshania</taxon>
    </lineage>
</organism>
<dbReference type="Pfam" id="PF02325">
    <property type="entry name" value="CCB3_YggT"/>
    <property type="match status" value="2"/>
</dbReference>
<keyword evidence="2" id="KW-0812">Transmembrane</keyword>
<reference evidence="3 4" key="1">
    <citation type="submission" date="2015-12" db="EMBL/GenBank/DDBJ databases">
        <authorList>
            <person name="Shamseldin A."/>
            <person name="Moawad H."/>
            <person name="Abd El-Rahim W.M."/>
            <person name="Sadowsky M.J."/>
        </authorList>
    </citation>
    <scope>NUCLEOTIDE SEQUENCE [LARGE SCALE GENOMIC DNA]</scope>
    <source>
        <strain evidence="3 4">SM2</strain>
    </source>
</reference>
<evidence type="ECO:0008006" key="5">
    <source>
        <dbReference type="Google" id="ProtNLM"/>
    </source>
</evidence>
<evidence type="ECO:0000313" key="4">
    <source>
        <dbReference type="Proteomes" id="UP000074119"/>
    </source>
</evidence>
<dbReference type="RefSeq" id="WP_008252623.1">
    <property type="nucleotide sequence ID" value="NZ_CP014544.1"/>
</dbReference>
<dbReference type="GO" id="GO:0016020">
    <property type="term" value="C:membrane"/>
    <property type="evidence" value="ECO:0007669"/>
    <property type="project" value="InterPro"/>
</dbReference>
<name>A0A127M9P2_9GAMM</name>
<feature type="transmembrane region" description="Helical" evidence="2">
    <location>
        <begin position="157"/>
        <end position="178"/>
    </location>
</feature>
<dbReference type="KEGG" id="zal:AZF00_17400"/>
<comment type="similarity">
    <text evidence="1">Belongs to the YggT family.</text>
</comment>
<dbReference type="AlphaFoldDB" id="A0A127M9P2"/>
<dbReference type="InterPro" id="IPR003425">
    <property type="entry name" value="CCB3/YggT"/>
</dbReference>
<gene>
    <name evidence="3" type="ORF">AZF00_17400</name>
</gene>
<protein>
    <recommendedName>
        <fullName evidence="5">YggT family protein</fullName>
    </recommendedName>
</protein>
<evidence type="ECO:0000313" key="3">
    <source>
        <dbReference type="EMBL" id="AMO69967.1"/>
    </source>
</evidence>
<evidence type="ECO:0000256" key="2">
    <source>
        <dbReference type="SAM" id="Phobius"/>
    </source>
</evidence>
<dbReference type="PANTHER" id="PTHR33219">
    <property type="entry name" value="YLMG HOMOLOG PROTEIN 2, CHLOROPLASTIC"/>
    <property type="match status" value="1"/>
</dbReference>
<feature type="transmembrane region" description="Helical" evidence="2">
    <location>
        <begin position="68"/>
        <end position="87"/>
    </location>
</feature>